<accession>A0A075R5U0</accession>
<dbReference type="PROSITE" id="PS51186">
    <property type="entry name" value="GNAT"/>
    <property type="match status" value="1"/>
</dbReference>
<dbReference type="PANTHER" id="PTHR43792:SF1">
    <property type="entry name" value="N-ACETYLTRANSFERASE DOMAIN-CONTAINING PROTEIN"/>
    <property type="match status" value="1"/>
</dbReference>
<dbReference type="Pfam" id="PF13302">
    <property type="entry name" value="Acetyltransf_3"/>
    <property type="match status" value="1"/>
</dbReference>
<dbReference type="KEGG" id="blr:BRLA_c006170"/>
<sequence>MFQLETNRMILRKMKLSDVEKLRRIFTDPIAMQFYPSTKNEEETVAWIKWNQGNYEKYGIGFWIAENKQDGEFIGQCGLVPQEINLQQEIEIGYLIVRKYWGQGLATECAVACREYGFHKLGHDRLISLIDKRNVASRRVAENVGMTWKKEISKWNKTIQLYSITK</sequence>
<evidence type="ECO:0000313" key="2">
    <source>
        <dbReference type="EMBL" id="AIG24975.1"/>
    </source>
</evidence>
<dbReference type="PANTHER" id="PTHR43792">
    <property type="entry name" value="GNAT FAMILY, PUTATIVE (AFU_ORTHOLOGUE AFUA_3G00765)-RELATED-RELATED"/>
    <property type="match status" value="1"/>
</dbReference>
<dbReference type="eggNOG" id="COG1670">
    <property type="taxonomic scope" value="Bacteria"/>
</dbReference>
<dbReference type="GO" id="GO:0016747">
    <property type="term" value="F:acyltransferase activity, transferring groups other than amino-acyl groups"/>
    <property type="evidence" value="ECO:0007669"/>
    <property type="project" value="InterPro"/>
</dbReference>
<evidence type="ECO:0000259" key="1">
    <source>
        <dbReference type="PROSITE" id="PS51186"/>
    </source>
</evidence>
<protein>
    <submittedName>
        <fullName evidence="2">Anhydro-N-acetylmuramic acid kinase</fullName>
    </submittedName>
</protein>
<proteinExistence type="predicted"/>
<dbReference type="EMBL" id="CP007806">
    <property type="protein sequence ID" value="AIG24975.1"/>
    <property type="molecule type" value="Genomic_DNA"/>
</dbReference>
<dbReference type="Gene3D" id="3.40.630.30">
    <property type="match status" value="1"/>
</dbReference>
<dbReference type="Proteomes" id="UP000005850">
    <property type="component" value="Chromosome"/>
</dbReference>
<dbReference type="AlphaFoldDB" id="A0A075R5U0"/>
<organism evidence="2 3">
    <name type="scientific">Brevibacillus laterosporus LMG 15441</name>
    <dbReference type="NCBI Taxonomy" id="1042163"/>
    <lineage>
        <taxon>Bacteria</taxon>
        <taxon>Bacillati</taxon>
        <taxon>Bacillota</taxon>
        <taxon>Bacilli</taxon>
        <taxon>Bacillales</taxon>
        <taxon>Paenibacillaceae</taxon>
        <taxon>Brevibacillus</taxon>
    </lineage>
</organism>
<gene>
    <name evidence="2" type="ORF">BRLA_c006170</name>
</gene>
<dbReference type="GO" id="GO:0016301">
    <property type="term" value="F:kinase activity"/>
    <property type="evidence" value="ECO:0007669"/>
    <property type="project" value="UniProtKB-KW"/>
</dbReference>
<dbReference type="SUPFAM" id="SSF55729">
    <property type="entry name" value="Acyl-CoA N-acyltransferases (Nat)"/>
    <property type="match status" value="1"/>
</dbReference>
<dbReference type="InterPro" id="IPR000182">
    <property type="entry name" value="GNAT_dom"/>
</dbReference>
<keyword evidence="3" id="KW-1185">Reference proteome</keyword>
<dbReference type="HOGENOM" id="CLU_013985_3_1_9"/>
<dbReference type="RefSeq" id="WP_003335549.1">
    <property type="nucleotide sequence ID" value="NZ_CP007806.1"/>
</dbReference>
<keyword evidence="2" id="KW-0808">Transferase</keyword>
<dbReference type="STRING" id="1042163.BRLA_c006170"/>
<keyword evidence="2" id="KW-0418">Kinase</keyword>
<dbReference type="InterPro" id="IPR051531">
    <property type="entry name" value="N-acetyltransferase"/>
</dbReference>
<name>A0A075R5U0_BRELA</name>
<evidence type="ECO:0000313" key="3">
    <source>
        <dbReference type="Proteomes" id="UP000005850"/>
    </source>
</evidence>
<reference evidence="2 3" key="1">
    <citation type="journal article" date="2011" name="J. Bacteriol.">
        <title>Genome sequence of Brevibacillus laterosporus LMG 15441, a pathogen of invertebrates.</title>
        <authorList>
            <person name="Djukic M."/>
            <person name="Poehlein A."/>
            <person name="Thurmer A."/>
            <person name="Daniel R."/>
        </authorList>
    </citation>
    <scope>NUCLEOTIDE SEQUENCE [LARGE SCALE GENOMIC DNA]</scope>
    <source>
        <strain evidence="2 3">LMG 15441</strain>
    </source>
</reference>
<feature type="domain" description="N-acetyltransferase" evidence="1">
    <location>
        <begin position="9"/>
        <end position="166"/>
    </location>
</feature>
<dbReference type="InterPro" id="IPR016181">
    <property type="entry name" value="Acyl_CoA_acyltransferase"/>
</dbReference>